<organism evidence="2">
    <name type="scientific">uncultured Acetobacteraceae bacterium</name>
    <dbReference type="NCBI Taxonomy" id="169975"/>
    <lineage>
        <taxon>Bacteria</taxon>
        <taxon>Pseudomonadati</taxon>
        <taxon>Pseudomonadota</taxon>
        <taxon>Alphaproteobacteria</taxon>
        <taxon>Acetobacterales</taxon>
        <taxon>Acetobacteraceae</taxon>
        <taxon>environmental samples</taxon>
    </lineage>
</organism>
<name>A0A6J4HHX9_9PROT</name>
<evidence type="ECO:0000256" key="1">
    <source>
        <dbReference type="SAM" id="SignalP"/>
    </source>
</evidence>
<feature type="chain" id="PRO_5027044794" evidence="1">
    <location>
        <begin position="22"/>
        <end position="105"/>
    </location>
</feature>
<proteinExistence type="predicted"/>
<evidence type="ECO:0000313" key="2">
    <source>
        <dbReference type="EMBL" id="CAA9221828.1"/>
    </source>
</evidence>
<protein>
    <submittedName>
        <fullName evidence="2">Uncharacterized protein</fullName>
    </submittedName>
</protein>
<feature type="signal peptide" evidence="1">
    <location>
        <begin position="1"/>
        <end position="21"/>
    </location>
</feature>
<dbReference type="EMBL" id="CADCTG010000072">
    <property type="protein sequence ID" value="CAA9221828.1"/>
    <property type="molecule type" value="Genomic_DNA"/>
</dbReference>
<accession>A0A6J4HHX9</accession>
<keyword evidence="1" id="KW-0732">Signal</keyword>
<reference evidence="2" key="1">
    <citation type="submission" date="2020-02" db="EMBL/GenBank/DDBJ databases">
        <authorList>
            <person name="Meier V. D."/>
        </authorList>
    </citation>
    <scope>NUCLEOTIDE SEQUENCE</scope>
    <source>
        <strain evidence="2">AVDCRST_MAG08</strain>
    </source>
</reference>
<sequence>MFRNTAFASLIALGAAGAAQAADNGPQLVNRNGSQEVVYDQAPRDNVVGGAVATITGGGDNMTYRAAPGARTEEPALIGRLSGGGDDEVITYTAPVRAARLGARG</sequence>
<dbReference type="AlphaFoldDB" id="A0A6J4HHX9"/>
<gene>
    <name evidence="2" type="ORF">AVDCRST_MAG08-647</name>
</gene>